<evidence type="ECO:0000256" key="6">
    <source>
        <dbReference type="PIRSR" id="PIRSR000189-1"/>
    </source>
</evidence>
<evidence type="ECO:0000313" key="9">
    <source>
        <dbReference type="Proteomes" id="UP000078544"/>
    </source>
</evidence>
<sequence>MASSQSIAYRAGVIGLDVALVLALKGFGPNITVVAEFFPGDTSTQYTSPWAGCNFSAISGSDANALRWDTLGYAHLMKLASEQPQQSWVLRTPSIEYWDSNIPREKLETMAKYLEDFKVIPKEELPNGVGFGISCTSVTINAPNHLRYLYDRLKNEFGVTFIRQKLPDIQSAFINPSTRLVFNCTGNASATLPGVTDTSCYPTRGQVVLTRAPGVTTNIMRHGKDYETYVIPRPYSNGNVILGGYMQKGNGDGSTYSHETDSILRRTTELSSELRAAKPEILAAFAGLRPSRHGGARVQRDDAAGGKRTIVHNYGAGGTGFQAGYGMATDAVNLAYDVLNSLESGKNEARL</sequence>
<keyword evidence="3" id="KW-0285">Flavoprotein</keyword>
<evidence type="ECO:0000256" key="3">
    <source>
        <dbReference type="ARBA" id="ARBA00022630"/>
    </source>
</evidence>
<feature type="binding site" evidence="6">
    <location>
        <position position="318"/>
    </location>
    <ligand>
        <name>D-dopa</name>
        <dbReference type="ChEBI" id="CHEBI:149689"/>
    </ligand>
</feature>
<dbReference type="GO" id="GO:0005737">
    <property type="term" value="C:cytoplasm"/>
    <property type="evidence" value="ECO:0007669"/>
    <property type="project" value="TreeGrafter"/>
</dbReference>
<dbReference type="AlphaFoldDB" id="A0A168DFT6"/>
<dbReference type="OrthoDB" id="2015447at2759"/>
<keyword evidence="5" id="KW-0560">Oxidoreductase</keyword>
<dbReference type="InterPro" id="IPR023209">
    <property type="entry name" value="DAO"/>
</dbReference>
<feature type="binding site" evidence="6">
    <location>
        <begin position="47"/>
        <end position="48"/>
    </location>
    <ligand>
        <name>FAD</name>
        <dbReference type="ChEBI" id="CHEBI:57692"/>
    </ligand>
</feature>
<dbReference type="GO" id="GO:0003884">
    <property type="term" value="F:D-amino-acid oxidase activity"/>
    <property type="evidence" value="ECO:0007669"/>
    <property type="project" value="EnsemblFungi"/>
</dbReference>
<dbReference type="GO" id="GO:0019478">
    <property type="term" value="P:D-amino acid catabolic process"/>
    <property type="evidence" value="ECO:0007669"/>
    <property type="project" value="TreeGrafter"/>
</dbReference>
<dbReference type="EMBL" id="AZGY01000006">
    <property type="protein sequence ID" value="KZZ97696.1"/>
    <property type="molecule type" value="Genomic_DNA"/>
</dbReference>
<dbReference type="InterPro" id="IPR006076">
    <property type="entry name" value="FAD-dep_OxRdtase"/>
</dbReference>
<feature type="binding site" evidence="6">
    <location>
        <position position="289"/>
    </location>
    <ligand>
        <name>D-dopa</name>
        <dbReference type="ChEBI" id="CHEBI:149689"/>
    </ligand>
</feature>
<dbReference type="Gene3D" id="3.30.9.10">
    <property type="entry name" value="D-Amino Acid Oxidase, subunit A, domain 2"/>
    <property type="match status" value="1"/>
</dbReference>
<evidence type="ECO:0000313" key="8">
    <source>
        <dbReference type="EMBL" id="KZZ97696.1"/>
    </source>
</evidence>
<name>A0A168DFT6_9HYPO</name>
<dbReference type="PIRSF" id="PIRSF000189">
    <property type="entry name" value="D-aa_oxidase"/>
    <property type="match status" value="1"/>
</dbReference>
<dbReference type="PROSITE" id="PS00677">
    <property type="entry name" value="DAO"/>
    <property type="match status" value="1"/>
</dbReference>
<dbReference type="Proteomes" id="UP000078544">
    <property type="component" value="Unassembled WGS sequence"/>
</dbReference>
<comment type="similarity">
    <text evidence="2">Belongs to the DAMOX/DASOX family.</text>
</comment>
<dbReference type="InterPro" id="IPR006181">
    <property type="entry name" value="D-amino_acid_oxidase_CS"/>
</dbReference>
<evidence type="ECO:0000256" key="5">
    <source>
        <dbReference type="ARBA" id="ARBA00023002"/>
    </source>
</evidence>
<reference evidence="8 9" key="1">
    <citation type="journal article" date="2016" name="Genome Biol. Evol.">
        <title>Divergent and convergent evolution of fungal pathogenicity.</title>
        <authorList>
            <person name="Shang Y."/>
            <person name="Xiao G."/>
            <person name="Zheng P."/>
            <person name="Cen K."/>
            <person name="Zhan S."/>
            <person name="Wang C."/>
        </authorList>
    </citation>
    <scope>NUCLEOTIDE SEQUENCE [LARGE SCALE GENOMIC DNA]</scope>
    <source>
        <strain evidence="8 9">RCEF 2490</strain>
    </source>
</reference>
<proteinExistence type="inferred from homology"/>
<comment type="cofactor">
    <cofactor evidence="1 6">
        <name>FAD</name>
        <dbReference type="ChEBI" id="CHEBI:57692"/>
    </cofactor>
</comment>
<feature type="binding site" evidence="6">
    <location>
        <position position="222"/>
    </location>
    <ligand>
        <name>D-dopa</name>
        <dbReference type="ChEBI" id="CHEBI:149689"/>
    </ligand>
</feature>
<feature type="domain" description="FAD dependent oxidoreductase" evidence="7">
    <location>
        <begin position="11"/>
        <end position="329"/>
    </location>
</feature>
<keyword evidence="4 6" id="KW-0274">FAD</keyword>
<dbReference type="STRING" id="1081109.A0A168DFT6"/>
<feature type="binding site" evidence="6">
    <location>
        <position position="185"/>
    </location>
    <ligand>
        <name>FAD</name>
        <dbReference type="ChEBI" id="CHEBI:57692"/>
    </ligand>
</feature>
<keyword evidence="9" id="KW-1185">Reference proteome</keyword>
<dbReference type="PANTHER" id="PTHR11530:SF11">
    <property type="entry name" value="D-ASPARTATE OXIDASE"/>
    <property type="match status" value="1"/>
</dbReference>
<comment type="caution">
    <text evidence="8">The sequence shown here is derived from an EMBL/GenBank/DDBJ whole genome shotgun (WGS) entry which is preliminary data.</text>
</comment>
<accession>A0A168DFT6</accession>
<evidence type="ECO:0000256" key="4">
    <source>
        <dbReference type="ARBA" id="ARBA00022827"/>
    </source>
</evidence>
<feature type="binding site" evidence="6">
    <location>
        <position position="229"/>
    </location>
    <ligand>
        <name>D-dopa</name>
        <dbReference type="ChEBI" id="CHEBI:149689"/>
    </ligand>
</feature>
<dbReference type="GO" id="GO:0071949">
    <property type="term" value="F:FAD binding"/>
    <property type="evidence" value="ECO:0007669"/>
    <property type="project" value="InterPro"/>
</dbReference>
<dbReference type="SUPFAM" id="SSF51971">
    <property type="entry name" value="Nucleotide-binding domain"/>
    <property type="match status" value="1"/>
</dbReference>
<dbReference type="SUPFAM" id="SSF54373">
    <property type="entry name" value="FAD-linked reductases, C-terminal domain"/>
    <property type="match status" value="1"/>
</dbReference>
<evidence type="ECO:0000259" key="7">
    <source>
        <dbReference type="Pfam" id="PF01266"/>
    </source>
</evidence>
<organism evidence="8 9">
    <name type="scientific">Moelleriella libera RCEF 2490</name>
    <dbReference type="NCBI Taxonomy" id="1081109"/>
    <lineage>
        <taxon>Eukaryota</taxon>
        <taxon>Fungi</taxon>
        <taxon>Dikarya</taxon>
        <taxon>Ascomycota</taxon>
        <taxon>Pezizomycotina</taxon>
        <taxon>Sordariomycetes</taxon>
        <taxon>Hypocreomycetidae</taxon>
        <taxon>Hypocreales</taxon>
        <taxon>Clavicipitaceae</taxon>
        <taxon>Moelleriella</taxon>
    </lineage>
</organism>
<dbReference type="Gene3D" id="3.40.50.720">
    <property type="entry name" value="NAD(P)-binding Rossmann-like Domain"/>
    <property type="match status" value="1"/>
</dbReference>
<gene>
    <name evidence="8" type="ORF">AAL_03660</name>
</gene>
<protein>
    <submittedName>
        <fullName evidence="8">NAD(P)-binding domain protein</fullName>
    </submittedName>
</protein>
<evidence type="ECO:0000256" key="1">
    <source>
        <dbReference type="ARBA" id="ARBA00001974"/>
    </source>
</evidence>
<evidence type="ECO:0000256" key="2">
    <source>
        <dbReference type="ARBA" id="ARBA00006730"/>
    </source>
</evidence>
<dbReference type="Pfam" id="PF01266">
    <property type="entry name" value="DAO"/>
    <property type="match status" value="1"/>
</dbReference>
<dbReference type="PANTHER" id="PTHR11530">
    <property type="entry name" value="D-AMINO ACID OXIDASE"/>
    <property type="match status" value="1"/>
</dbReference>